<gene>
    <name evidence="1" type="ORF">Zmor_005104</name>
</gene>
<name>A0AA38MKB6_9CUCU</name>
<proteinExistence type="predicted"/>
<dbReference type="Proteomes" id="UP001168821">
    <property type="component" value="Unassembled WGS sequence"/>
</dbReference>
<dbReference type="EMBL" id="JALNTZ010000002">
    <property type="protein sequence ID" value="KAJ3660665.1"/>
    <property type="molecule type" value="Genomic_DNA"/>
</dbReference>
<dbReference type="AlphaFoldDB" id="A0AA38MKB6"/>
<protein>
    <submittedName>
        <fullName evidence="1">Uncharacterized protein</fullName>
    </submittedName>
</protein>
<sequence>MCENAQLQNVGSPLERVFSVQMRHACLSDYIIARHLHISSWKLVFGGIVLLPATELNDELFPYYVLLGYLTQKCDYSESNSSSALRNIKFGATIPGLTARQVLFKLSEARCMMDISSRICIITLCFGTGERFLIRCCDWGRDGAHCRLRMSFRLITWKRSLGGGSLGSIKVF</sequence>
<comment type="caution">
    <text evidence="1">The sequence shown here is derived from an EMBL/GenBank/DDBJ whole genome shotgun (WGS) entry which is preliminary data.</text>
</comment>
<evidence type="ECO:0000313" key="2">
    <source>
        <dbReference type="Proteomes" id="UP001168821"/>
    </source>
</evidence>
<reference evidence="1" key="1">
    <citation type="journal article" date="2023" name="G3 (Bethesda)">
        <title>Whole genome assemblies of Zophobas morio and Tenebrio molitor.</title>
        <authorList>
            <person name="Kaur S."/>
            <person name="Stinson S.A."/>
            <person name="diCenzo G.C."/>
        </authorList>
    </citation>
    <scope>NUCLEOTIDE SEQUENCE</scope>
    <source>
        <strain evidence="1">QUZm001</strain>
    </source>
</reference>
<keyword evidence="2" id="KW-1185">Reference proteome</keyword>
<accession>A0AA38MKB6</accession>
<evidence type="ECO:0000313" key="1">
    <source>
        <dbReference type="EMBL" id="KAJ3660665.1"/>
    </source>
</evidence>
<organism evidence="1 2">
    <name type="scientific">Zophobas morio</name>
    <dbReference type="NCBI Taxonomy" id="2755281"/>
    <lineage>
        <taxon>Eukaryota</taxon>
        <taxon>Metazoa</taxon>
        <taxon>Ecdysozoa</taxon>
        <taxon>Arthropoda</taxon>
        <taxon>Hexapoda</taxon>
        <taxon>Insecta</taxon>
        <taxon>Pterygota</taxon>
        <taxon>Neoptera</taxon>
        <taxon>Endopterygota</taxon>
        <taxon>Coleoptera</taxon>
        <taxon>Polyphaga</taxon>
        <taxon>Cucujiformia</taxon>
        <taxon>Tenebrionidae</taxon>
        <taxon>Zophobas</taxon>
    </lineage>
</organism>